<dbReference type="RefSeq" id="WP_263722148.1">
    <property type="nucleotide sequence ID" value="NZ_JAOWLA010000011.1"/>
</dbReference>
<evidence type="ECO:0000256" key="2">
    <source>
        <dbReference type="ARBA" id="ARBA00023125"/>
    </source>
</evidence>
<keyword evidence="6" id="KW-1185">Reference proteome</keyword>
<dbReference type="SMART" id="SM00421">
    <property type="entry name" value="HTH_LUXR"/>
    <property type="match status" value="1"/>
</dbReference>
<evidence type="ECO:0000256" key="1">
    <source>
        <dbReference type="ARBA" id="ARBA00023015"/>
    </source>
</evidence>
<proteinExistence type="predicted"/>
<gene>
    <name evidence="5" type="ORF">OE647_12925</name>
</gene>
<evidence type="ECO:0000313" key="5">
    <source>
        <dbReference type="EMBL" id="MCV2865629.1"/>
    </source>
</evidence>
<protein>
    <submittedName>
        <fullName evidence="5">Helix-turn-helix transcriptional regulator</fullName>
    </submittedName>
</protein>
<name>A0ABT2Z3A2_9RHOB</name>
<dbReference type="PRINTS" id="PR00038">
    <property type="entry name" value="HTHLUXR"/>
</dbReference>
<dbReference type="PROSITE" id="PS50043">
    <property type="entry name" value="HTH_LUXR_2"/>
    <property type="match status" value="1"/>
</dbReference>
<sequence length="262" mass="28423">MAGWSEGLHGNTTLDEGFAGLVRGLGAEAGAIARTYPGRPFPQIVALHDARAQDAVSRPLRGSYATNLFGAYLQNARPATIWLASEHADESDAVAGVGLHVWQVARHMREMAVLTLTADPSFRDHVELHFRERLDDQTLACLNAVLPAVARIWTGRQVGLVTAQVVENRKKDESQPDCPPSRPLLGISNPAGLSRAEFRVCVMLSRGLSVRGVAAEVGLTEATVRSHLRSIYAKTGTRSLAELVFRLLDQGTQSADNTRRRA</sequence>
<dbReference type="InterPro" id="IPR016032">
    <property type="entry name" value="Sig_transdc_resp-reg_C-effctor"/>
</dbReference>
<dbReference type="Gene3D" id="1.10.10.10">
    <property type="entry name" value="Winged helix-like DNA-binding domain superfamily/Winged helix DNA-binding domain"/>
    <property type="match status" value="1"/>
</dbReference>
<dbReference type="Pfam" id="PF00196">
    <property type="entry name" value="GerE"/>
    <property type="match status" value="1"/>
</dbReference>
<evidence type="ECO:0000259" key="4">
    <source>
        <dbReference type="PROSITE" id="PS50043"/>
    </source>
</evidence>
<dbReference type="CDD" id="cd06170">
    <property type="entry name" value="LuxR_C_like"/>
    <property type="match status" value="1"/>
</dbReference>
<keyword evidence="2" id="KW-0238">DNA-binding</keyword>
<dbReference type="EMBL" id="JAOWLA010000011">
    <property type="protein sequence ID" value="MCV2865629.1"/>
    <property type="molecule type" value="Genomic_DNA"/>
</dbReference>
<evidence type="ECO:0000313" key="6">
    <source>
        <dbReference type="Proteomes" id="UP001652503"/>
    </source>
</evidence>
<evidence type="ECO:0000256" key="3">
    <source>
        <dbReference type="ARBA" id="ARBA00023163"/>
    </source>
</evidence>
<feature type="domain" description="HTH luxR-type" evidence="4">
    <location>
        <begin position="186"/>
        <end position="251"/>
    </location>
</feature>
<reference evidence="5 6" key="1">
    <citation type="submission" date="2022-10" db="EMBL/GenBank/DDBJ databases">
        <title>Defluviimonas sp. nov., isolated from ocean surface water.</title>
        <authorList>
            <person name="He W."/>
            <person name="Wang L."/>
            <person name="Zhang D.-F."/>
        </authorList>
    </citation>
    <scope>NUCLEOTIDE SEQUENCE [LARGE SCALE GENOMIC DNA]</scope>
    <source>
        <strain evidence="5 6">WL0075</strain>
    </source>
</reference>
<keyword evidence="3" id="KW-0804">Transcription</keyword>
<dbReference type="InterPro" id="IPR000792">
    <property type="entry name" value="Tscrpt_reg_LuxR_C"/>
</dbReference>
<accession>A0ABT2Z3A2</accession>
<comment type="caution">
    <text evidence="5">The sequence shown here is derived from an EMBL/GenBank/DDBJ whole genome shotgun (WGS) entry which is preliminary data.</text>
</comment>
<organism evidence="5 6">
    <name type="scientific">Albidovulum sediminicola</name>
    <dbReference type="NCBI Taxonomy" id="2984331"/>
    <lineage>
        <taxon>Bacteria</taxon>
        <taxon>Pseudomonadati</taxon>
        <taxon>Pseudomonadota</taxon>
        <taxon>Alphaproteobacteria</taxon>
        <taxon>Rhodobacterales</taxon>
        <taxon>Paracoccaceae</taxon>
        <taxon>Albidovulum</taxon>
    </lineage>
</organism>
<dbReference type="Proteomes" id="UP001652503">
    <property type="component" value="Unassembled WGS sequence"/>
</dbReference>
<dbReference type="PANTHER" id="PTHR44688">
    <property type="entry name" value="DNA-BINDING TRANSCRIPTIONAL ACTIVATOR DEVR_DOSR"/>
    <property type="match status" value="1"/>
</dbReference>
<dbReference type="SUPFAM" id="SSF46894">
    <property type="entry name" value="C-terminal effector domain of the bipartite response regulators"/>
    <property type="match status" value="1"/>
</dbReference>
<keyword evidence="1" id="KW-0805">Transcription regulation</keyword>
<dbReference type="PANTHER" id="PTHR44688:SF16">
    <property type="entry name" value="DNA-BINDING TRANSCRIPTIONAL ACTIVATOR DEVR_DOSR"/>
    <property type="match status" value="1"/>
</dbReference>
<dbReference type="InterPro" id="IPR036388">
    <property type="entry name" value="WH-like_DNA-bd_sf"/>
</dbReference>
<dbReference type="PROSITE" id="PS00622">
    <property type="entry name" value="HTH_LUXR_1"/>
    <property type="match status" value="1"/>
</dbReference>